<organism evidence="3 4">
    <name type="scientific">Neodiprion lecontei</name>
    <name type="common">Redheaded pine sawfly</name>
    <dbReference type="NCBI Taxonomy" id="441921"/>
    <lineage>
        <taxon>Eukaryota</taxon>
        <taxon>Metazoa</taxon>
        <taxon>Ecdysozoa</taxon>
        <taxon>Arthropoda</taxon>
        <taxon>Hexapoda</taxon>
        <taxon>Insecta</taxon>
        <taxon>Pterygota</taxon>
        <taxon>Neoptera</taxon>
        <taxon>Endopterygota</taxon>
        <taxon>Hymenoptera</taxon>
        <taxon>Tenthredinoidea</taxon>
        <taxon>Diprionidae</taxon>
        <taxon>Diprioninae</taxon>
        <taxon>Neodiprion</taxon>
    </lineage>
</organism>
<evidence type="ECO:0000313" key="3">
    <source>
        <dbReference type="Proteomes" id="UP000829291"/>
    </source>
</evidence>
<sequence length="1019" mass="112396">MNCTSKIELVPKLSPPSSITQNNSQPLESVQLRAAYSHVRVGTYSTESFQMCKNRPPIIDTSQKCKKNTGPILRLLKRRQTSTYLSTKSCDNIYAVNKSSNSLDWHLGKSVNHQDFLTGFRASQSNSLDWRIGRTVTSCSNQLESQGGTRSAEQLSRNIPSTPGYLQATSSAKSKLVSLLRRLSPRLSRPSKNSVQSSPIICPWVQVEYSTKSADDDKRDDSQESDASFQQELEMNELRKKIAEHCVQICISPTSGASAACVEDQPASYPSIRIEGPEIQCMSHNSRAVDNARGNHRNTVVHSEVAGLESKTSREDCAGEVVPGGGNTRTTLRLRPLSLAVQPLHYHQLSSEVTNKHLNMTSQESIGSCSLDVDTSASDRSDTAVGSISDKTLHSLSFSCNGELTPSPDILPNGKEESIQQINFDANKENISNIHHDSSEPEQLTAKKPSYLGLACSISGYSGITRYDSKLREGFRSRDTSPGSRLITRDTSPAGFRSSENLSLPSHQPSKSLSISPLAMERQNGFSNGVREEYKIHTFVETRNTVSTCESFSEVDKGVPLHTTFADISPVHGNPDISPIKKSPGMVRVVAFSQQNKSFMSNVTDSSPKSTSFNVTNTSMTEMSMTNGSSVETENHTFNSSFSSEKSFIQQRVERLYGPGALAQGFFFKRSPSKLNNSDCFLNKSLNNNNDVSTDDVKEEESLKSLPVLRHLRPEFRAQLPVVSPRKPTDGSEQVIKSLQRVTSSVQRNEQKSKAVSSTIDLNKCTARNESIANSKQSMTSVTNIPDHQPAALEVVLPVLEPSASSHNIAKHIQETEKVAEEKDGHYFIEILKAETERLLSLAASAEAELAGGDPSVLPEEAAGKLRSAAGKARLLATQKMQQFEGLCQKNINQIPGEEFPTTNEDLAGFWDMVMLQVIQVNELFDQIRRLKNSQWKEVIPDSKAITSLPQNGSSTKRRVNVTNKAKSTVNSEANRKAREAREQARRQMIEERRRAMRSQAQNKDQSDADSVKIFVPET</sequence>
<proteinExistence type="inferred from homology"/>
<accession>A0ABM3G0C3</accession>
<dbReference type="Proteomes" id="UP000829291">
    <property type="component" value="Chromosome 4"/>
</dbReference>
<gene>
    <name evidence="4" type="primary">LOC107225761</name>
</gene>
<keyword evidence="3" id="KW-1185">Reference proteome</keyword>
<feature type="compositionally biased region" description="Basic and acidic residues" evidence="2">
    <location>
        <begin position="974"/>
        <end position="994"/>
    </location>
</feature>
<dbReference type="RefSeq" id="XP_046593713.1">
    <property type="nucleotide sequence ID" value="XM_046737757.1"/>
</dbReference>
<feature type="region of interest" description="Disordered" evidence="2">
    <location>
        <begin position="474"/>
        <end position="512"/>
    </location>
</feature>
<evidence type="ECO:0000256" key="2">
    <source>
        <dbReference type="SAM" id="MobiDB-lite"/>
    </source>
</evidence>
<feature type="region of interest" description="Disordered" evidence="2">
    <location>
        <begin position="947"/>
        <end position="1019"/>
    </location>
</feature>
<dbReference type="PANTHER" id="PTHR12353">
    <property type="entry name" value="DISKS LARGE-ASSOCIATED PROTEIN DAP SAP90/PSD-95-ASSOCIATED PROTEIN"/>
    <property type="match status" value="1"/>
</dbReference>
<feature type="compositionally biased region" description="Polar residues" evidence="2">
    <location>
        <begin position="498"/>
        <end position="512"/>
    </location>
</feature>
<feature type="compositionally biased region" description="Polar residues" evidence="2">
    <location>
        <begin position="947"/>
        <end position="972"/>
    </location>
</feature>
<evidence type="ECO:0000256" key="1">
    <source>
        <dbReference type="ARBA" id="ARBA00008839"/>
    </source>
</evidence>
<evidence type="ECO:0000313" key="4">
    <source>
        <dbReference type="RefSeq" id="XP_046593713.1"/>
    </source>
</evidence>
<reference evidence="4" key="1">
    <citation type="submission" date="2025-08" db="UniProtKB">
        <authorList>
            <consortium name="RefSeq"/>
        </authorList>
    </citation>
    <scope>IDENTIFICATION</scope>
    <source>
        <tissue evidence="4">Thorax and Abdomen</tissue>
    </source>
</reference>
<name>A0ABM3G0C3_NEOLC</name>
<comment type="similarity">
    <text evidence="1">Belongs to the SAPAP family.</text>
</comment>
<protein>
    <submittedName>
        <fullName evidence="4">Uncharacterized protein LOC107225761 isoform X1</fullName>
    </submittedName>
</protein>
<dbReference type="Pfam" id="PF03359">
    <property type="entry name" value="GKAP"/>
    <property type="match status" value="1"/>
</dbReference>
<dbReference type="InterPro" id="IPR005026">
    <property type="entry name" value="SAPAP"/>
</dbReference>
<dbReference type="GeneID" id="107225761"/>
<dbReference type="PANTHER" id="PTHR12353:SF31">
    <property type="entry name" value="LD44824P"/>
    <property type="match status" value="1"/>
</dbReference>